<sequence length="1677" mass="174180">MTSITTPRRSQSSDGRDSLPPLGDPQLQQQQQHRDDLGGGRTLVSSTGSVHAWPERPHTARNPNGPPAANDDEAEDFAVERKKVHIADDAETHARQHRAWTAQSVRGRERTYDVNLVTTHMPLYEPLLDEYLADYFNSPKIRQHLQKLGLVDAEGNIIDAKRFKYNQIRLDQAQYQANIMKRMEELDFDRDIEVAIRRQNELEKAPRSHKLRKAVQSAPSTLPYPEFLANYPATMTRTALLYAEKPASLTKAEEMLVAKLRQQAPRKLKALGLTPELLSGKEQHARNEARRDRKLLWKAGSSSSRQASAGSARTAHGAGKRPTTAAPGSRRHDQRELVVHDDLSGDEWEGLEGHEVTTGAGASRQLKQLHEQDSVTNLFEIAKRQYQSGNIDDAETQVRRILQRVGRPGTASAAGAGDDSKGTSKASIADSTPPRTAPTSAATTRPTSAAVAKLRSGRSTPRHRSLRPKSARPTRESHFPIASDFSDFDAGSEGGYESDGEVNFSEDQAMDSQGIVNVVVGSEPIAEDEEVIKAVMEQTQVETPTAEDGNQEGKQLGGTGGYKHAASQEESQRDERAHDGYDADLEGTDTSQAPAEKSGPTDDDYEADFDQEQVPAMTASVSNPAVLQKKSHSIAKFWDVESVDAVVEQSGPTYPRTTENSSFDVLAGNANRSKPGSKHGSGIVAAMSHAVHKITHRGSKEAVDASHDHDYSEEPAAAERHRSSPLLQQDNADEQQQRHQSQPHKPQHTSSSPLLRDGSHPAVAASGPSAQRLNSPAGSVKNSPAGSIKNVARVAVSSPLAKPSVAKSSPSLGGARAGKSNSAIAAAAAAGTVPLPASVTQSTANITRGSRPGTAAQSTANVNRAGASRQVLKSTPNLATEKGAAAAHTVTTVSAIDPDSNNAKSTTSVALQKNAAKSASALGRRSDSFERAAGQPLPPSVASSVANVADGKANARSAANLKSAAQSTKNIAHEEQDEEHSHNTPPVRPVQSAPDVLAENGIDYAAAQPLPPSAFQSVANVSENEANNGRSKTNLKNAAGQSSPALQRGVSVKSVNAAAAVPLPASTFQSVANVANDPALSKGGVSGSVRFASQSEHLDRHGARSSSPTIKKGKGSAQSSPNVHADGGGKSLSDIDRAAATALPPSAMPSTVNVANSSPKMSRSNKTPVQSSPNLGGSAAALDRAAAQTLPPSAAPSVANVAAAASAARSSADVRGSQNALSAKGNKAATAAQSSPNVQRSTTALDRAAAQALPESVAPSLAHGLDQNAQSSPDVLGNHTARHSSPALNKSRATLQSKSNVADSGAQHTVDRAANIPLPASVAPSLATGLNQIPHEGQKSNPALYKTGGGKSTPALHAAAPQDEAAIPAVDRAANIPLPASVAPSLATGLNKDTKSTPSLDKSAAKSTPALHAGATVVDHAANIQLPASVAPSLATGLDGSRGEVPHHQSQATATGGSTTAIGLGGAARAPSSGSISKLIGLNAGNIKIPDAGSLAEMRKVGSVEFAGVAAPEDVAGMESVVRAVERHDVGQHDAHGHTAAPATTTAPAAKSKSSSNADIRVDIRQPIDNKDSVRAEQAVAEASSTSANRGLKSHASNNELVDPPQLPQKPTTAEAHKTGSGSTSKPASRSGSKSNLIKEVVVAGGGGKKTGSRPVSRSQSQRSLNAQSVAPAPVKA</sequence>
<feature type="compositionally biased region" description="Basic and acidic residues" evidence="1">
    <location>
        <begin position="698"/>
        <end position="722"/>
    </location>
</feature>
<evidence type="ECO:0000313" key="2">
    <source>
        <dbReference type="EMBL" id="KAJ3176071.1"/>
    </source>
</evidence>
<feature type="region of interest" description="Disordered" evidence="1">
    <location>
        <begin position="918"/>
        <end position="943"/>
    </location>
</feature>
<feature type="compositionally biased region" description="Basic and acidic residues" evidence="1">
    <location>
        <begin position="1560"/>
        <end position="1575"/>
    </location>
</feature>
<feature type="region of interest" description="Disordered" evidence="1">
    <location>
        <begin position="406"/>
        <end position="500"/>
    </location>
</feature>
<feature type="compositionally biased region" description="Polar residues" evidence="1">
    <location>
        <begin position="1024"/>
        <end position="1045"/>
    </location>
</feature>
<feature type="region of interest" description="Disordered" evidence="1">
    <location>
        <begin position="798"/>
        <end position="871"/>
    </location>
</feature>
<feature type="region of interest" description="Disordered" evidence="1">
    <location>
        <begin position="650"/>
        <end position="786"/>
    </location>
</feature>
<feature type="region of interest" description="Disordered" evidence="1">
    <location>
        <begin position="1435"/>
        <end position="1458"/>
    </location>
</feature>
<dbReference type="Proteomes" id="UP001212152">
    <property type="component" value="Unassembled WGS sequence"/>
</dbReference>
<feature type="region of interest" description="Disordered" evidence="1">
    <location>
        <begin position="1383"/>
        <end position="1407"/>
    </location>
</feature>
<feature type="compositionally biased region" description="Basic residues" evidence="1">
    <location>
        <begin position="460"/>
        <end position="472"/>
    </location>
</feature>
<feature type="compositionally biased region" description="Polar residues" evidence="1">
    <location>
        <begin position="838"/>
        <end position="848"/>
    </location>
</feature>
<feature type="compositionally biased region" description="Polar residues" evidence="1">
    <location>
        <begin position="1148"/>
        <end position="1175"/>
    </location>
</feature>
<feature type="region of interest" description="Disordered" evidence="1">
    <location>
        <begin position="1532"/>
        <end position="1677"/>
    </location>
</feature>
<proteinExistence type="predicted"/>
<dbReference type="PANTHER" id="PTHR23034">
    <property type="entry name" value="GLUTAMATE-RICH PROTEIN 3"/>
    <property type="match status" value="1"/>
</dbReference>
<feature type="compositionally biased region" description="Low complexity" evidence="1">
    <location>
        <begin position="18"/>
        <end position="31"/>
    </location>
</feature>
<feature type="region of interest" description="Disordered" evidence="1">
    <location>
        <begin position="957"/>
        <end position="992"/>
    </location>
</feature>
<gene>
    <name evidence="2" type="ORF">HDU87_005588</name>
</gene>
<feature type="compositionally biased region" description="Polar residues" evidence="1">
    <location>
        <begin position="768"/>
        <end position="785"/>
    </location>
</feature>
<keyword evidence="3" id="KW-1185">Reference proteome</keyword>
<feature type="compositionally biased region" description="Polar residues" evidence="1">
    <location>
        <begin position="1231"/>
        <end position="1244"/>
    </location>
</feature>
<feature type="region of interest" description="Disordered" evidence="1">
    <location>
        <begin position="1"/>
        <end position="72"/>
    </location>
</feature>
<dbReference type="InterPro" id="IPR027962">
    <property type="entry name" value="ERICH3"/>
</dbReference>
<feature type="compositionally biased region" description="Polar residues" evidence="1">
    <location>
        <begin position="1286"/>
        <end position="1302"/>
    </location>
</feature>
<name>A0AAD5TH39_9FUNG</name>
<feature type="compositionally biased region" description="Polar residues" evidence="1">
    <location>
        <begin position="1583"/>
        <end position="1600"/>
    </location>
</feature>
<evidence type="ECO:0000256" key="1">
    <source>
        <dbReference type="SAM" id="MobiDB-lite"/>
    </source>
</evidence>
<protein>
    <submittedName>
        <fullName evidence="2">Uncharacterized protein</fullName>
    </submittedName>
</protein>
<dbReference type="EMBL" id="JADGJQ010000045">
    <property type="protein sequence ID" value="KAJ3176071.1"/>
    <property type="molecule type" value="Genomic_DNA"/>
</dbReference>
<reference evidence="2" key="1">
    <citation type="submission" date="2020-05" db="EMBL/GenBank/DDBJ databases">
        <title>Phylogenomic resolution of chytrid fungi.</title>
        <authorList>
            <person name="Stajich J.E."/>
            <person name="Amses K."/>
            <person name="Simmons R."/>
            <person name="Seto K."/>
            <person name="Myers J."/>
            <person name="Bonds A."/>
            <person name="Quandt C.A."/>
            <person name="Barry K."/>
            <person name="Liu P."/>
            <person name="Grigoriev I."/>
            <person name="Longcore J.E."/>
            <person name="James T.Y."/>
        </authorList>
    </citation>
    <scope>NUCLEOTIDE SEQUENCE</scope>
    <source>
        <strain evidence="2">JEL0379</strain>
    </source>
</reference>
<organism evidence="2 3">
    <name type="scientific">Geranomyces variabilis</name>
    <dbReference type="NCBI Taxonomy" id="109894"/>
    <lineage>
        <taxon>Eukaryota</taxon>
        <taxon>Fungi</taxon>
        <taxon>Fungi incertae sedis</taxon>
        <taxon>Chytridiomycota</taxon>
        <taxon>Chytridiomycota incertae sedis</taxon>
        <taxon>Chytridiomycetes</taxon>
        <taxon>Spizellomycetales</taxon>
        <taxon>Powellomycetaceae</taxon>
        <taxon>Geranomyces</taxon>
    </lineage>
</organism>
<feature type="compositionally biased region" description="Basic and acidic residues" evidence="1">
    <location>
        <begin position="566"/>
        <end position="581"/>
    </location>
</feature>
<feature type="region of interest" description="Disordered" evidence="1">
    <location>
        <begin position="1094"/>
        <end position="1177"/>
    </location>
</feature>
<feature type="region of interest" description="Disordered" evidence="1">
    <location>
        <begin position="541"/>
        <end position="608"/>
    </location>
</feature>
<feature type="compositionally biased region" description="Polar residues" evidence="1">
    <location>
        <begin position="650"/>
        <end position="663"/>
    </location>
</feature>
<feature type="compositionally biased region" description="Basic and acidic residues" evidence="1">
    <location>
        <begin position="971"/>
        <end position="982"/>
    </location>
</feature>
<feature type="region of interest" description="Disordered" evidence="1">
    <location>
        <begin position="1210"/>
        <end position="1306"/>
    </location>
</feature>
<evidence type="ECO:0000313" key="3">
    <source>
        <dbReference type="Proteomes" id="UP001212152"/>
    </source>
</evidence>
<feature type="region of interest" description="Disordered" evidence="1">
    <location>
        <begin position="1024"/>
        <end position="1046"/>
    </location>
</feature>
<feature type="compositionally biased region" description="Low complexity" evidence="1">
    <location>
        <begin position="1539"/>
        <end position="1556"/>
    </location>
</feature>
<dbReference type="PANTHER" id="PTHR23034:SF2">
    <property type="entry name" value="GLUTAMATE-RICH PROTEIN 3"/>
    <property type="match status" value="1"/>
</dbReference>
<feature type="compositionally biased region" description="Polar residues" evidence="1">
    <location>
        <begin position="1"/>
        <end position="13"/>
    </location>
</feature>
<feature type="compositionally biased region" description="Polar residues" evidence="1">
    <location>
        <begin position="1620"/>
        <end position="1636"/>
    </location>
</feature>
<feature type="compositionally biased region" description="Low complexity" evidence="1">
    <location>
        <begin position="431"/>
        <end position="450"/>
    </location>
</feature>
<feature type="region of interest" description="Disordered" evidence="1">
    <location>
        <begin position="297"/>
        <end position="335"/>
    </location>
</feature>
<feature type="compositionally biased region" description="Low complexity" evidence="1">
    <location>
        <begin position="299"/>
        <end position="313"/>
    </location>
</feature>
<comment type="caution">
    <text evidence="2">The sequence shown here is derived from an EMBL/GenBank/DDBJ whole genome shotgun (WGS) entry which is preliminary data.</text>
</comment>
<accession>A0AAD5TH39</accession>